<evidence type="ECO:0000313" key="1">
    <source>
        <dbReference type="EMBL" id="KAJ3532056.1"/>
    </source>
</evidence>
<proteinExistence type="predicted"/>
<name>A0ACC1S4N1_9HYPO</name>
<gene>
    <name evidence="1" type="ORF">NM208_g8610</name>
</gene>
<reference evidence="1" key="1">
    <citation type="submission" date="2022-08" db="EMBL/GenBank/DDBJ databases">
        <title>Genome Sequence of Fusarium decemcellulare.</title>
        <authorList>
            <person name="Buettner E."/>
        </authorList>
    </citation>
    <scope>NUCLEOTIDE SEQUENCE</scope>
    <source>
        <strain evidence="1">Babe19</strain>
    </source>
</reference>
<keyword evidence="2" id="KW-1185">Reference proteome</keyword>
<accession>A0ACC1S4N1</accession>
<organism evidence="1 2">
    <name type="scientific">Fusarium decemcellulare</name>
    <dbReference type="NCBI Taxonomy" id="57161"/>
    <lineage>
        <taxon>Eukaryota</taxon>
        <taxon>Fungi</taxon>
        <taxon>Dikarya</taxon>
        <taxon>Ascomycota</taxon>
        <taxon>Pezizomycotina</taxon>
        <taxon>Sordariomycetes</taxon>
        <taxon>Hypocreomycetidae</taxon>
        <taxon>Hypocreales</taxon>
        <taxon>Nectriaceae</taxon>
        <taxon>Fusarium</taxon>
        <taxon>Fusarium decemcellulare species complex</taxon>
    </lineage>
</organism>
<sequence>MTAHHRVGDPNVNGTSNVAVYPALPQTSFVAAGWSLVVFAPAQTSNVTAHPEAQNARGPGFNPRPDPSLLLLICFFGLNGGDQSLQLLLFARAPLSTPAHVAPCLRPSSPSRVMRGAVISKGCVGTLDKENNNLRQGLKTSTAVAPFLQHSAHPRLTRTQSAPRVTLQYGDLSLHVLPAQTASRGAPEAASAPALPDILQEGSRPDQTRTGPHVRVGYAQSST</sequence>
<protein>
    <submittedName>
        <fullName evidence="1">Uncharacterized protein</fullName>
    </submittedName>
</protein>
<comment type="caution">
    <text evidence="1">The sequence shown here is derived from an EMBL/GenBank/DDBJ whole genome shotgun (WGS) entry which is preliminary data.</text>
</comment>
<dbReference type="EMBL" id="JANRMS010000998">
    <property type="protein sequence ID" value="KAJ3532056.1"/>
    <property type="molecule type" value="Genomic_DNA"/>
</dbReference>
<evidence type="ECO:0000313" key="2">
    <source>
        <dbReference type="Proteomes" id="UP001148629"/>
    </source>
</evidence>
<dbReference type="Proteomes" id="UP001148629">
    <property type="component" value="Unassembled WGS sequence"/>
</dbReference>